<keyword evidence="3 14" id="KW-0813">Transport</keyword>
<comment type="similarity">
    <text evidence="2 14">Belongs to the ATPase C chain family.</text>
</comment>
<evidence type="ECO:0000256" key="1">
    <source>
        <dbReference type="ARBA" id="ARBA00004651"/>
    </source>
</evidence>
<dbReference type="InterPro" id="IPR005953">
    <property type="entry name" value="ATP_synth_csu_bac/chlpt"/>
</dbReference>
<evidence type="ECO:0000256" key="10">
    <source>
        <dbReference type="ARBA" id="ARBA00023121"/>
    </source>
</evidence>
<evidence type="ECO:0000256" key="2">
    <source>
        <dbReference type="ARBA" id="ARBA00006704"/>
    </source>
</evidence>
<evidence type="ECO:0000256" key="4">
    <source>
        <dbReference type="ARBA" id="ARBA00022475"/>
    </source>
</evidence>
<dbReference type="GO" id="GO:0045259">
    <property type="term" value="C:proton-transporting ATP synthase complex"/>
    <property type="evidence" value="ECO:0007669"/>
    <property type="project" value="UniProtKB-KW"/>
</dbReference>
<dbReference type="GO" id="GO:0005886">
    <property type="term" value="C:plasma membrane"/>
    <property type="evidence" value="ECO:0007669"/>
    <property type="project" value="UniProtKB-SubCell"/>
</dbReference>
<comment type="subcellular location">
    <subcellularLocation>
        <location evidence="1 14">Cell membrane</location>
        <topology evidence="1 14">Multi-pass membrane protein</topology>
    </subcellularLocation>
</comment>
<evidence type="ECO:0000256" key="6">
    <source>
        <dbReference type="ARBA" id="ARBA00022692"/>
    </source>
</evidence>
<keyword evidence="7 14" id="KW-0375">Hydrogen ion transport</keyword>
<evidence type="ECO:0000313" key="17">
    <source>
        <dbReference type="Proteomes" id="UP000230833"/>
    </source>
</evidence>
<reference evidence="16 17" key="1">
    <citation type="submission" date="2017-09" db="EMBL/GenBank/DDBJ databases">
        <title>Depth-based differentiation of microbial function through sediment-hosted aquifers and enrichment of novel symbionts in the deep terrestrial subsurface.</title>
        <authorList>
            <person name="Probst A.J."/>
            <person name="Ladd B."/>
            <person name="Jarett J.K."/>
            <person name="Geller-Mcgrath D.E."/>
            <person name="Sieber C.M."/>
            <person name="Emerson J.B."/>
            <person name="Anantharaman K."/>
            <person name="Thomas B.C."/>
            <person name="Malmstrom R."/>
            <person name="Stieglmeier M."/>
            <person name="Klingl A."/>
            <person name="Woyke T."/>
            <person name="Ryan C.M."/>
            <person name="Banfield J.F."/>
        </authorList>
    </citation>
    <scope>NUCLEOTIDE SEQUENCE [LARGE SCALE GENOMIC DNA]</scope>
    <source>
        <strain evidence="16">CG10_big_fil_rev_8_21_14_0_10_45_14</strain>
    </source>
</reference>
<dbReference type="CDD" id="cd18121">
    <property type="entry name" value="ATP-synt_Fo_c"/>
    <property type="match status" value="1"/>
</dbReference>
<evidence type="ECO:0000313" key="16">
    <source>
        <dbReference type="EMBL" id="PIR46729.1"/>
    </source>
</evidence>
<evidence type="ECO:0000256" key="13">
    <source>
        <dbReference type="ARBA" id="ARBA00025198"/>
    </source>
</evidence>
<feature type="site" description="Reversibly protonated during proton transport" evidence="14">
    <location>
        <position position="59"/>
    </location>
</feature>
<name>A0A2H0RJK7_9BACT</name>
<dbReference type="SUPFAM" id="SSF81333">
    <property type="entry name" value="F1F0 ATP synthase subunit C"/>
    <property type="match status" value="1"/>
</dbReference>
<dbReference type="InterPro" id="IPR000454">
    <property type="entry name" value="ATP_synth_F0_csu"/>
</dbReference>
<proteinExistence type="inferred from homology"/>
<dbReference type="Proteomes" id="UP000230833">
    <property type="component" value="Unassembled WGS sequence"/>
</dbReference>
<protein>
    <recommendedName>
        <fullName evidence="14">ATP synthase subunit c</fullName>
    </recommendedName>
    <alternativeName>
        <fullName evidence="14">ATP synthase F(0) sector subunit c</fullName>
    </alternativeName>
    <alternativeName>
        <fullName evidence="14">F-type ATPase subunit c</fullName>
        <shortName evidence="14">F-ATPase subunit c</shortName>
    </alternativeName>
    <alternativeName>
        <fullName evidence="14">Lipid-binding protein</fullName>
    </alternativeName>
</protein>
<sequence>MEIEAARLMAAGIAIGFGVMGSGIGEGILAAKAMEAMGRNPEVSGSIFTRMIVAMAITESSAIYAVVVSLIILFV</sequence>
<dbReference type="GO" id="GO:0046933">
    <property type="term" value="F:proton-transporting ATP synthase activity, rotational mechanism"/>
    <property type="evidence" value="ECO:0007669"/>
    <property type="project" value="UniProtKB-UniRule"/>
</dbReference>
<comment type="caution">
    <text evidence="16">The sequence shown here is derived from an EMBL/GenBank/DDBJ whole genome shotgun (WGS) entry which is preliminary data.</text>
</comment>
<dbReference type="PROSITE" id="PS00605">
    <property type="entry name" value="ATPASE_C"/>
    <property type="match status" value="1"/>
</dbReference>
<dbReference type="Gene3D" id="1.20.20.10">
    <property type="entry name" value="F1F0 ATP synthase subunit C"/>
    <property type="match status" value="1"/>
</dbReference>
<dbReference type="InterPro" id="IPR002379">
    <property type="entry name" value="ATPase_proteolipid_c-like_dom"/>
</dbReference>
<dbReference type="Pfam" id="PF00137">
    <property type="entry name" value="ATP-synt_C"/>
    <property type="match status" value="1"/>
</dbReference>
<accession>A0A2H0RJK7</accession>
<keyword evidence="10 14" id="KW-0446">Lipid-binding</keyword>
<evidence type="ECO:0000256" key="7">
    <source>
        <dbReference type="ARBA" id="ARBA00022781"/>
    </source>
</evidence>
<evidence type="ECO:0000256" key="5">
    <source>
        <dbReference type="ARBA" id="ARBA00022547"/>
    </source>
</evidence>
<evidence type="ECO:0000256" key="3">
    <source>
        <dbReference type="ARBA" id="ARBA00022448"/>
    </source>
</evidence>
<keyword evidence="11 14" id="KW-0472">Membrane</keyword>
<dbReference type="EMBL" id="PCYL01000029">
    <property type="protein sequence ID" value="PIR46729.1"/>
    <property type="molecule type" value="Genomic_DNA"/>
</dbReference>
<evidence type="ECO:0000256" key="9">
    <source>
        <dbReference type="ARBA" id="ARBA00023065"/>
    </source>
</evidence>
<gene>
    <name evidence="14 16" type="primary">atpE</name>
    <name evidence="16" type="ORF">COV07_02585</name>
</gene>
<keyword evidence="4 14" id="KW-1003">Cell membrane</keyword>
<evidence type="ECO:0000256" key="14">
    <source>
        <dbReference type="HAMAP-Rule" id="MF_01396"/>
    </source>
</evidence>
<feature type="transmembrane region" description="Helical" evidence="14">
    <location>
        <begin position="6"/>
        <end position="31"/>
    </location>
</feature>
<evidence type="ECO:0000256" key="11">
    <source>
        <dbReference type="ARBA" id="ARBA00023136"/>
    </source>
</evidence>
<keyword evidence="6 14" id="KW-0812">Transmembrane</keyword>
<dbReference type="NCBIfam" id="TIGR01260">
    <property type="entry name" value="ATP_synt_c"/>
    <property type="match status" value="1"/>
</dbReference>
<keyword evidence="9 14" id="KW-0406">Ion transport</keyword>
<dbReference type="AlphaFoldDB" id="A0A2H0RJK7"/>
<feature type="transmembrane region" description="Helical" evidence="14">
    <location>
        <begin position="52"/>
        <end position="74"/>
    </location>
</feature>
<comment type="function">
    <text evidence="13 14">F(1)F(0) ATP synthase produces ATP from ADP in the presence of a proton or sodium gradient. F-type ATPases consist of two structural domains, F(1) containing the extramembraneous catalytic core and F(0) containing the membrane proton channel, linked together by a central stalk and a peripheral stalk. During catalysis, ATP synthesis in the catalytic domain of F(1) is coupled via a rotary mechanism of the central stalk subunits to proton translocation.</text>
</comment>
<dbReference type="FunFam" id="1.20.20.10:FF:000002">
    <property type="entry name" value="ATP synthase subunit c"/>
    <property type="match status" value="1"/>
</dbReference>
<dbReference type="InterPro" id="IPR035921">
    <property type="entry name" value="F/V-ATP_Csub_sf"/>
</dbReference>
<keyword evidence="5 14" id="KW-0138">CF(0)</keyword>
<dbReference type="HAMAP" id="MF_01396">
    <property type="entry name" value="ATP_synth_c_bact"/>
    <property type="match status" value="1"/>
</dbReference>
<evidence type="ECO:0000256" key="8">
    <source>
        <dbReference type="ARBA" id="ARBA00022989"/>
    </source>
</evidence>
<evidence type="ECO:0000259" key="15">
    <source>
        <dbReference type="Pfam" id="PF00137"/>
    </source>
</evidence>
<organism evidence="16 17">
    <name type="scientific">Candidatus Vogelbacteria bacterium CG10_big_fil_rev_8_21_14_0_10_45_14</name>
    <dbReference type="NCBI Taxonomy" id="1975042"/>
    <lineage>
        <taxon>Bacteria</taxon>
        <taxon>Candidatus Vogeliibacteriota</taxon>
    </lineage>
</organism>
<feature type="domain" description="V-ATPase proteolipid subunit C-like" evidence="15">
    <location>
        <begin position="9"/>
        <end position="72"/>
    </location>
</feature>
<dbReference type="GO" id="GO:0008289">
    <property type="term" value="F:lipid binding"/>
    <property type="evidence" value="ECO:0007669"/>
    <property type="project" value="UniProtKB-KW"/>
</dbReference>
<comment type="function">
    <text evidence="14">Key component of the F(0) channel; it plays a direct role in translocation across the membrane. A homomeric c-ring of between 10-14 subunits forms the central stalk rotor element with the F(1) delta and epsilon subunits.</text>
</comment>
<dbReference type="InterPro" id="IPR038662">
    <property type="entry name" value="ATP_synth_F0_csu_sf"/>
</dbReference>
<evidence type="ECO:0000256" key="12">
    <source>
        <dbReference type="ARBA" id="ARBA00023310"/>
    </source>
</evidence>
<dbReference type="PRINTS" id="PR00124">
    <property type="entry name" value="ATPASEC"/>
</dbReference>
<dbReference type="GO" id="GO:0033177">
    <property type="term" value="C:proton-transporting two-sector ATPase complex, proton-transporting domain"/>
    <property type="evidence" value="ECO:0007669"/>
    <property type="project" value="InterPro"/>
</dbReference>
<keyword evidence="8 14" id="KW-1133">Transmembrane helix</keyword>
<dbReference type="InterPro" id="IPR020537">
    <property type="entry name" value="ATP_synth_F0_csu_DDCD_BS"/>
</dbReference>
<keyword evidence="12 14" id="KW-0066">ATP synthesis</keyword>